<dbReference type="InterPro" id="IPR012338">
    <property type="entry name" value="Beta-lactam/transpept-like"/>
</dbReference>
<protein>
    <submittedName>
        <fullName evidence="4">CubicO group peptidase (Beta-lactamase class C family)</fullName>
    </submittedName>
</protein>
<organism evidence="4 5">
    <name type="scientific">Cytobacillus oceanisediminis</name>
    <dbReference type="NCBI Taxonomy" id="665099"/>
    <lineage>
        <taxon>Bacteria</taxon>
        <taxon>Bacillati</taxon>
        <taxon>Bacillota</taxon>
        <taxon>Bacilli</taxon>
        <taxon>Bacillales</taxon>
        <taxon>Bacillaceae</taxon>
        <taxon>Cytobacillus</taxon>
    </lineage>
</organism>
<feature type="domain" description="Beta-lactamase-related" evidence="3">
    <location>
        <begin position="89"/>
        <end position="424"/>
    </location>
</feature>
<feature type="chain" id="PRO_5015972814" evidence="2">
    <location>
        <begin position="29"/>
        <end position="569"/>
    </location>
</feature>
<evidence type="ECO:0000256" key="1">
    <source>
        <dbReference type="ARBA" id="ARBA00022801"/>
    </source>
</evidence>
<dbReference type="RefSeq" id="WP_110065337.1">
    <property type="nucleotide sequence ID" value="NZ_QGTW01000006.1"/>
</dbReference>
<dbReference type="InterPro" id="IPR050789">
    <property type="entry name" value="Diverse_Enzym_Activities"/>
</dbReference>
<gene>
    <name evidence="4" type="ORF">DFO73_106265</name>
</gene>
<dbReference type="SUPFAM" id="SSF56601">
    <property type="entry name" value="beta-lactamase/transpeptidase-like"/>
    <property type="match status" value="1"/>
</dbReference>
<dbReference type="Gene3D" id="3.40.710.10">
    <property type="entry name" value="DD-peptidase/beta-lactamase superfamily"/>
    <property type="match status" value="1"/>
</dbReference>
<dbReference type="EMBL" id="QGTW01000006">
    <property type="protein sequence ID" value="PWW28449.1"/>
    <property type="molecule type" value="Genomic_DNA"/>
</dbReference>
<dbReference type="AlphaFoldDB" id="A0A2V2ZYF5"/>
<sequence>MKNKSITVALAAALSTSLFIPAVHPVSAQSGEGVAPIMEMKDNKSTKHKVHPVFAWDRPGPVSPVLHPGSAVGAGMVQQPLDNIDPIMGDMIADGVMPGAVAFVARRGHIVKHDAYGYAYRYTDNKFNEAENPIEMSEDTIFDLASISKIFTTTAAMKLYDEGYFQLDEPVAKYIPEFAENGKENVTIRQLMTHTSGFTAWIPLHSQGSSREDRMQIVFKYPLANKPGEAYTYSDLNMITLGALVERLSGQRLDEFVKEHITEPLGMKDTMYNPPESLKHRIAATEYQPAINRGLVWGEVHDENAWSLDGVAGHAGVFSTAADLAKFAHMYVNDGRYGGRQILKEETVKMLVENQIPQFPGDDHGLGWELGQGWFMDALSEGTSLGHTGYTGTSIVINRNNGTIAILLTNRVHPSRNTVTTNIARRAFARQVADSIPVSIPGKGDAWFSGYGDKAQHNLNAKVDVAEDAVLSFDTWYRTETNFDKAYVEVSEDGVNWTQAAQPFTGSSVDWNNEKVAIPAGTKYIRFKYQTDSSVNGRGWYVKNVKLEFSNSETVEPDFTGEGWQKRNY</sequence>
<proteinExistence type="predicted"/>
<dbReference type="Pfam" id="PF00144">
    <property type="entry name" value="Beta-lactamase"/>
    <property type="match status" value="1"/>
</dbReference>
<evidence type="ECO:0000313" key="4">
    <source>
        <dbReference type="EMBL" id="PWW28449.1"/>
    </source>
</evidence>
<evidence type="ECO:0000256" key="2">
    <source>
        <dbReference type="SAM" id="SignalP"/>
    </source>
</evidence>
<dbReference type="PANTHER" id="PTHR43283:SF11">
    <property type="entry name" value="BETA-LACTAMASE-RELATED DOMAIN-CONTAINING PROTEIN"/>
    <property type="match status" value="1"/>
</dbReference>
<comment type="caution">
    <text evidence="4">The sequence shown here is derived from an EMBL/GenBank/DDBJ whole genome shotgun (WGS) entry which is preliminary data.</text>
</comment>
<dbReference type="GO" id="GO:0016787">
    <property type="term" value="F:hydrolase activity"/>
    <property type="evidence" value="ECO:0007669"/>
    <property type="project" value="UniProtKB-KW"/>
</dbReference>
<evidence type="ECO:0000313" key="5">
    <source>
        <dbReference type="Proteomes" id="UP000247150"/>
    </source>
</evidence>
<reference evidence="4 5" key="1">
    <citation type="submission" date="2018-05" db="EMBL/GenBank/DDBJ databases">
        <title>Freshwater and sediment microbial communities from various areas in North America, analyzing microbe dynamics in response to fracking.</title>
        <authorList>
            <person name="Lamendella R."/>
        </authorList>
    </citation>
    <scope>NUCLEOTIDE SEQUENCE [LARGE SCALE GENOMIC DNA]</scope>
    <source>
        <strain evidence="4 5">15_TX</strain>
    </source>
</reference>
<accession>A0A2V2ZYF5</accession>
<evidence type="ECO:0000259" key="3">
    <source>
        <dbReference type="Pfam" id="PF00144"/>
    </source>
</evidence>
<keyword evidence="2" id="KW-0732">Signal</keyword>
<dbReference type="InterPro" id="IPR001466">
    <property type="entry name" value="Beta-lactam-related"/>
</dbReference>
<dbReference type="PANTHER" id="PTHR43283">
    <property type="entry name" value="BETA-LACTAMASE-RELATED"/>
    <property type="match status" value="1"/>
</dbReference>
<dbReference type="Proteomes" id="UP000247150">
    <property type="component" value="Unassembled WGS sequence"/>
</dbReference>
<feature type="signal peptide" evidence="2">
    <location>
        <begin position="1"/>
        <end position="28"/>
    </location>
</feature>
<name>A0A2V2ZYF5_9BACI</name>
<keyword evidence="1" id="KW-0378">Hydrolase</keyword>
<dbReference type="Pfam" id="PF20773">
    <property type="entry name" value="InhA-like_MAM"/>
    <property type="match status" value="1"/>
</dbReference>
<dbReference type="Gene3D" id="2.60.120.260">
    <property type="entry name" value="Galactose-binding domain-like"/>
    <property type="match status" value="1"/>
</dbReference>
<dbReference type="OrthoDB" id="9770183at2"/>